<dbReference type="AlphaFoldDB" id="A0ABD3NL77"/>
<sequence>MPRPASFQLVTAAVATFSTYSCAFQPLLPPPTSPQQHRIRQHNVHSLPTIGHPADSPLKPLHAKPSKKSSGSGFGASTKPSAPKTRTVTGHTGSGTKVLADAANNFDRLRKLHGKDATIDVYVRSPLNDETTFWFVGKVIRHVPPAEIAATADQDEDLFGSVYPTPIESVLSQKRLILEYAKNQLRPQNFGGKYSSTLELWTAPGDSEMDVVQNKVTLEKVVGSTKDLREGFCVKDCGYNPEIYVEDEREKGGLRVLRDGEGRPVKPVFEIN</sequence>
<feature type="compositionally biased region" description="Low complexity" evidence="1">
    <location>
        <begin position="68"/>
        <end position="77"/>
    </location>
</feature>
<evidence type="ECO:0000256" key="1">
    <source>
        <dbReference type="SAM" id="MobiDB-lite"/>
    </source>
</evidence>
<name>A0ABD3NL77_9STRA</name>
<reference evidence="2 3" key="1">
    <citation type="journal article" date="2020" name="G3 (Bethesda)">
        <title>Improved Reference Genome for Cyclotella cryptica CCMP332, a Model for Cell Wall Morphogenesis, Salinity Adaptation, and Lipid Production in Diatoms (Bacillariophyta).</title>
        <authorList>
            <person name="Roberts W.R."/>
            <person name="Downey K.M."/>
            <person name="Ruck E.C."/>
            <person name="Traller J.C."/>
            <person name="Alverson A.J."/>
        </authorList>
    </citation>
    <scope>NUCLEOTIDE SEQUENCE [LARGE SCALE GENOMIC DNA]</scope>
    <source>
        <strain evidence="2 3">CCMP332</strain>
    </source>
</reference>
<dbReference type="PROSITE" id="PS51257">
    <property type="entry name" value="PROKAR_LIPOPROTEIN"/>
    <property type="match status" value="1"/>
</dbReference>
<accession>A0ABD3NL77</accession>
<comment type="caution">
    <text evidence="2">The sequence shown here is derived from an EMBL/GenBank/DDBJ whole genome shotgun (WGS) entry which is preliminary data.</text>
</comment>
<keyword evidence="3" id="KW-1185">Reference proteome</keyword>
<gene>
    <name evidence="2" type="ORF">HJC23_002469</name>
</gene>
<dbReference type="EMBL" id="JABMIG020000546">
    <property type="protein sequence ID" value="KAL3775296.1"/>
    <property type="molecule type" value="Genomic_DNA"/>
</dbReference>
<protein>
    <submittedName>
        <fullName evidence="2">Uncharacterized protein</fullName>
    </submittedName>
</protein>
<feature type="region of interest" description="Disordered" evidence="1">
    <location>
        <begin position="47"/>
        <end position="97"/>
    </location>
</feature>
<proteinExistence type="predicted"/>
<feature type="compositionally biased region" description="Polar residues" evidence="1">
    <location>
        <begin position="78"/>
        <end position="95"/>
    </location>
</feature>
<evidence type="ECO:0000313" key="3">
    <source>
        <dbReference type="Proteomes" id="UP001516023"/>
    </source>
</evidence>
<dbReference type="Proteomes" id="UP001516023">
    <property type="component" value="Unassembled WGS sequence"/>
</dbReference>
<organism evidence="2 3">
    <name type="scientific">Cyclotella cryptica</name>
    <dbReference type="NCBI Taxonomy" id="29204"/>
    <lineage>
        <taxon>Eukaryota</taxon>
        <taxon>Sar</taxon>
        <taxon>Stramenopiles</taxon>
        <taxon>Ochrophyta</taxon>
        <taxon>Bacillariophyta</taxon>
        <taxon>Coscinodiscophyceae</taxon>
        <taxon>Thalassiosirophycidae</taxon>
        <taxon>Stephanodiscales</taxon>
        <taxon>Stephanodiscaceae</taxon>
        <taxon>Cyclotella</taxon>
    </lineage>
</organism>
<evidence type="ECO:0000313" key="2">
    <source>
        <dbReference type="EMBL" id="KAL3775296.1"/>
    </source>
</evidence>